<dbReference type="EMBL" id="CAJHNH020001635">
    <property type="protein sequence ID" value="CAG5123854.1"/>
    <property type="molecule type" value="Genomic_DNA"/>
</dbReference>
<evidence type="ECO:0000256" key="1">
    <source>
        <dbReference type="SAM" id="Coils"/>
    </source>
</evidence>
<proteinExistence type="predicted"/>
<gene>
    <name evidence="2" type="ORF">CUNI_LOCUS9412</name>
</gene>
<name>A0A8S3Z336_9EUPU</name>
<keyword evidence="1" id="KW-0175">Coiled coil</keyword>
<sequence>MEFLKALEEAKKNGISQEQFMKIWDVEIKLKQQQEEARLLELKLSCGTVQAEEEDEYLLCLSYISNLLLQDSVLAMKNQMKSLLQKHVKEVQQQINELKLQLQHDNKANFEEITRQFKSQGAATAMVIRSELESVLGHYYGNRNFAQQAPYSWDSLHMGKGEASGSGYQMHDSQQWNPSLDYSHSRDLSANSDQYMNGECLFPSDNGAVLCVRGLDELVSSGKSTESPVYILDESRIKVQLSIWFKSKGHLNAQLLVWGDQPLRLARVFTITGFIENRNSGSYSPLLEGKSQPLKKLKPDPKKMVNISVCLQTSKGSFDNVTFEELEKRNFVIDDSLIIKWFVTSEEAQVE</sequence>
<comment type="caution">
    <text evidence="2">The sequence shown here is derived from an EMBL/GenBank/DDBJ whole genome shotgun (WGS) entry which is preliminary data.</text>
</comment>
<evidence type="ECO:0000313" key="3">
    <source>
        <dbReference type="Proteomes" id="UP000678393"/>
    </source>
</evidence>
<protein>
    <submittedName>
        <fullName evidence="2">Uncharacterized protein</fullName>
    </submittedName>
</protein>
<keyword evidence="3" id="KW-1185">Reference proteome</keyword>
<organism evidence="2 3">
    <name type="scientific">Candidula unifasciata</name>
    <dbReference type="NCBI Taxonomy" id="100452"/>
    <lineage>
        <taxon>Eukaryota</taxon>
        <taxon>Metazoa</taxon>
        <taxon>Spiralia</taxon>
        <taxon>Lophotrochozoa</taxon>
        <taxon>Mollusca</taxon>
        <taxon>Gastropoda</taxon>
        <taxon>Heterobranchia</taxon>
        <taxon>Euthyneura</taxon>
        <taxon>Panpulmonata</taxon>
        <taxon>Eupulmonata</taxon>
        <taxon>Stylommatophora</taxon>
        <taxon>Helicina</taxon>
        <taxon>Helicoidea</taxon>
        <taxon>Geomitridae</taxon>
        <taxon>Candidula</taxon>
    </lineage>
</organism>
<evidence type="ECO:0000313" key="2">
    <source>
        <dbReference type="EMBL" id="CAG5123854.1"/>
    </source>
</evidence>
<reference evidence="2" key="1">
    <citation type="submission" date="2021-04" db="EMBL/GenBank/DDBJ databases">
        <authorList>
            <consortium name="Molecular Ecology Group"/>
        </authorList>
    </citation>
    <scope>NUCLEOTIDE SEQUENCE</scope>
</reference>
<accession>A0A8S3Z336</accession>
<dbReference type="OrthoDB" id="6156745at2759"/>
<dbReference type="AlphaFoldDB" id="A0A8S3Z336"/>
<feature type="coiled-coil region" evidence="1">
    <location>
        <begin position="77"/>
        <end position="108"/>
    </location>
</feature>
<dbReference type="Proteomes" id="UP000678393">
    <property type="component" value="Unassembled WGS sequence"/>
</dbReference>